<dbReference type="Pfam" id="PF03841">
    <property type="entry name" value="SelA"/>
    <property type="match status" value="1"/>
</dbReference>
<dbReference type="SUPFAM" id="SSF53383">
    <property type="entry name" value="PLP-dependent transferases"/>
    <property type="match status" value="1"/>
</dbReference>
<keyword evidence="4 8" id="KW-0663">Pyridoxal phosphate</keyword>
<dbReference type="GO" id="GO:0004125">
    <property type="term" value="F:L-seryl-tRNA(Sec) selenium transferase activity"/>
    <property type="evidence" value="ECO:0007669"/>
    <property type="project" value="UniProtKB-UniRule"/>
</dbReference>
<evidence type="ECO:0000256" key="3">
    <source>
        <dbReference type="ARBA" id="ARBA00022679"/>
    </source>
</evidence>
<evidence type="ECO:0000313" key="10">
    <source>
        <dbReference type="EMBL" id="KRO49160.1"/>
    </source>
</evidence>
<keyword evidence="5 8" id="KW-0648">Protein biosynthesis</keyword>
<dbReference type="AlphaFoldDB" id="A0A0R2QFQ7"/>
<dbReference type="PANTHER" id="PTHR32328">
    <property type="entry name" value="L-SERYL-TRNA(SEC) SELENIUM TRANSFERASE"/>
    <property type="match status" value="1"/>
</dbReference>
<dbReference type="InterPro" id="IPR015424">
    <property type="entry name" value="PyrdxlP-dep_Trfase"/>
</dbReference>
<comment type="cofactor">
    <cofactor evidence="1 8 9">
        <name>pyridoxal 5'-phosphate</name>
        <dbReference type="ChEBI" id="CHEBI:597326"/>
    </cofactor>
</comment>
<dbReference type="PANTHER" id="PTHR32328:SF0">
    <property type="entry name" value="L-SERYL-TRNA(SEC) SELENIUM TRANSFERASE"/>
    <property type="match status" value="1"/>
</dbReference>
<comment type="subcellular location">
    <subcellularLocation>
        <location evidence="8">Cytoplasm</location>
    </subcellularLocation>
</comment>
<dbReference type="InterPro" id="IPR018319">
    <property type="entry name" value="SelA-like"/>
</dbReference>
<gene>
    <name evidence="8" type="primary">selA</name>
    <name evidence="10" type="ORF">ABR75_05480</name>
</gene>
<evidence type="ECO:0000256" key="9">
    <source>
        <dbReference type="PIRSR" id="PIRSR618319-50"/>
    </source>
</evidence>
<keyword evidence="6 8" id="KW-0711">Selenium</keyword>
<evidence type="ECO:0000256" key="7">
    <source>
        <dbReference type="ARBA" id="ARBA00044507"/>
    </source>
</evidence>
<protein>
    <recommendedName>
        <fullName evidence="8">L-seryl-tRNA(Sec) selenium transferase</fullName>
        <ecNumber evidence="8">2.9.1.1</ecNumber>
    </recommendedName>
    <alternativeName>
        <fullName evidence="8">Selenocysteine synthase</fullName>
        <shortName evidence="8">Sec synthase</shortName>
    </alternativeName>
    <alternativeName>
        <fullName evidence="8">Selenocysteinyl-tRNA(Sec) synthase</fullName>
    </alternativeName>
</protein>
<dbReference type="Gene3D" id="3.40.640.10">
    <property type="entry name" value="Type I PLP-dependent aspartate aminotransferase-like (Major domain)"/>
    <property type="match status" value="1"/>
</dbReference>
<organism evidence="10 11">
    <name type="scientific">Acidimicrobiia bacterium BACL6 MAG-120924-bin43</name>
    <dbReference type="NCBI Taxonomy" id="1655583"/>
    <lineage>
        <taxon>Bacteria</taxon>
        <taxon>Bacillati</taxon>
        <taxon>Actinomycetota</taxon>
        <taxon>Acidimicrobiia</taxon>
        <taxon>acIV cluster</taxon>
    </lineage>
</organism>
<evidence type="ECO:0000256" key="4">
    <source>
        <dbReference type="ARBA" id="ARBA00022898"/>
    </source>
</evidence>
<feature type="modified residue" description="N6-(pyridoxal phosphate)lysine" evidence="8 9">
    <location>
        <position position="272"/>
    </location>
</feature>
<comment type="similarity">
    <text evidence="7 8">Belongs to the SelA family.</text>
</comment>
<sequence>MNPNDSQRPPSVDALARDLAVRHDLPHAVLVDCARSAIAAGNPADADRLAAEFHTSLLRGVVNATGVLLHTNLGRAPINFSQRARSSTLEFDLATGERGSRQRSIGSLIATLCGAEAALVVNNNAAAIMLVLGALADGRDVAVSRGESVEIGGGFRIPDVLEQSGARLVDVGTTNRTRLRDYAKAVDSHKNDIALLLKVHPSNFIVNGFVEETPVSQLATLGVPVVADIGSGLIDETCPWLSGPTPSWLAGEPAAKQALQAGASLVTFSGDKLLGGPQCGIIAGNADLIAKCSAHPLARALRPGALVISALQDVALAYLDKRVTTDIPFWAMATTTVDELRIRAQHIVDASGVGQIVETAALPGAGSTPGASIPSVGIAVAGNHLAILRKRILPVIARMIESNTVLDMRSCFAHDDDELVAALKSLPVR</sequence>
<keyword evidence="3 8" id="KW-0808">Transferase</keyword>
<dbReference type="InterPro" id="IPR015421">
    <property type="entry name" value="PyrdxlP-dep_Trfase_major"/>
</dbReference>
<dbReference type="Gene3D" id="3.90.1150.180">
    <property type="match status" value="1"/>
</dbReference>
<comment type="caution">
    <text evidence="10">The sequence shown here is derived from an EMBL/GenBank/DDBJ whole genome shotgun (WGS) entry which is preliminary data.</text>
</comment>
<dbReference type="GO" id="GO:0001514">
    <property type="term" value="P:selenocysteine incorporation"/>
    <property type="evidence" value="ECO:0007669"/>
    <property type="project" value="UniProtKB-UniRule"/>
</dbReference>
<evidence type="ECO:0000313" key="11">
    <source>
        <dbReference type="Proteomes" id="UP000051017"/>
    </source>
</evidence>
<evidence type="ECO:0000256" key="8">
    <source>
        <dbReference type="HAMAP-Rule" id="MF_00423"/>
    </source>
</evidence>
<dbReference type="Proteomes" id="UP000051017">
    <property type="component" value="Unassembled WGS sequence"/>
</dbReference>
<evidence type="ECO:0000256" key="5">
    <source>
        <dbReference type="ARBA" id="ARBA00022917"/>
    </source>
</evidence>
<comment type="catalytic activity">
    <reaction evidence="8">
        <text>L-seryl-tRNA(Sec) + selenophosphate + H(+) = L-selenocysteinyl-tRNA(Sec) + phosphate</text>
        <dbReference type="Rhea" id="RHEA:22728"/>
        <dbReference type="Rhea" id="RHEA-COMP:9742"/>
        <dbReference type="Rhea" id="RHEA-COMP:9743"/>
        <dbReference type="ChEBI" id="CHEBI:15378"/>
        <dbReference type="ChEBI" id="CHEBI:16144"/>
        <dbReference type="ChEBI" id="CHEBI:43474"/>
        <dbReference type="ChEBI" id="CHEBI:78533"/>
        <dbReference type="ChEBI" id="CHEBI:78573"/>
        <dbReference type="EC" id="2.9.1.1"/>
    </reaction>
</comment>
<dbReference type="HAMAP" id="MF_00423">
    <property type="entry name" value="SelA"/>
    <property type="match status" value="1"/>
</dbReference>
<evidence type="ECO:0000256" key="1">
    <source>
        <dbReference type="ARBA" id="ARBA00001933"/>
    </source>
</evidence>
<evidence type="ECO:0000256" key="2">
    <source>
        <dbReference type="ARBA" id="ARBA00022490"/>
    </source>
</evidence>
<proteinExistence type="inferred from homology"/>
<dbReference type="EC" id="2.9.1.1" evidence="8"/>
<name>A0A0R2QFQ7_9ACTN</name>
<dbReference type="GO" id="GO:0001717">
    <property type="term" value="P:conversion of seryl-tRNAsec to selenocys-tRNAsec"/>
    <property type="evidence" value="ECO:0007669"/>
    <property type="project" value="UniProtKB-UniRule"/>
</dbReference>
<dbReference type="InterPro" id="IPR004534">
    <property type="entry name" value="SelA_trans"/>
</dbReference>
<comment type="function">
    <text evidence="8">Converts seryl-tRNA(Sec) to selenocysteinyl-tRNA(Sec) required for selenoprotein biosynthesis.</text>
</comment>
<evidence type="ECO:0000256" key="6">
    <source>
        <dbReference type="ARBA" id="ARBA00023266"/>
    </source>
</evidence>
<reference evidence="10 11" key="1">
    <citation type="submission" date="2015-10" db="EMBL/GenBank/DDBJ databases">
        <title>Metagenome-Assembled Genomes uncover a global brackish microbiome.</title>
        <authorList>
            <person name="Hugerth L.W."/>
            <person name="Larsson J."/>
            <person name="Alneberg J."/>
            <person name="Lindh M.V."/>
            <person name="Legrand C."/>
            <person name="Pinhassi J."/>
            <person name="Andersson A.F."/>
        </authorList>
    </citation>
    <scope>NUCLEOTIDE SEQUENCE [LARGE SCALE GENOMIC DNA]</scope>
    <source>
        <strain evidence="10">BACL6 MAG-120924-bin43</strain>
    </source>
</reference>
<dbReference type="EMBL" id="LIBJ01000034">
    <property type="protein sequence ID" value="KRO49160.1"/>
    <property type="molecule type" value="Genomic_DNA"/>
</dbReference>
<accession>A0A0R2QFQ7</accession>
<dbReference type="GO" id="GO:0005737">
    <property type="term" value="C:cytoplasm"/>
    <property type="evidence" value="ECO:0007669"/>
    <property type="project" value="UniProtKB-SubCell"/>
</dbReference>
<dbReference type="UniPathway" id="UPA00906">
    <property type="reaction ID" value="UER00896"/>
</dbReference>
<keyword evidence="2 8" id="KW-0963">Cytoplasm</keyword>
<comment type="pathway">
    <text evidence="8">Aminoacyl-tRNA biosynthesis; selenocysteinyl-tRNA(Sec) biosynthesis; selenocysteinyl-tRNA(Sec) from L-seryl-tRNA(Sec) (bacterial route): step 1/1.</text>
</comment>
<dbReference type="NCBIfam" id="TIGR00474">
    <property type="entry name" value="selA"/>
    <property type="match status" value="1"/>
</dbReference>